<keyword evidence="1" id="KW-1133">Transmembrane helix</keyword>
<feature type="transmembrane region" description="Helical" evidence="1">
    <location>
        <begin position="6"/>
        <end position="27"/>
    </location>
</feature>
<proteinExistence type="predicted"/>
<dbReference type="KEGG" id="vah:G7081_05595"/>
<dbReference type="InterPro" id="IPR052920">
    <property type="entry name" value="DNA-binding_regulatory"/>
</dbReference>
<dbReference type="SUPFAM" id="SSF53474">
    <property type="entry name" value="alpha/beta-Hydrolases"/>
    <property type="match status" value="1"/>
</dbReference>
<reference evidence="3 4" key="1">
    <citation type="submission" date="2020-03" db="EMBL/GenBank/DDBJ databases">
        <title>Vagococcus sp. nov., isolated from beetles.</title>
        <authorList>
            <person name="Hyun D.-W."/>
            <person name="Bae J.-W."/>
        </authorList>
    </citation>
    <scope>NUCLEOTIDE SEQUENCE [LARGE SCALE GENOMIC DNA]</scope>
    <source>
        <strain evidence="3 4">HDW17A</strain>
    </source>
</reference>
<name>A0A6G8ANK9_9ENTE</name>
<dbReference type="InterPro" id="IPR022742">
    <property type="entry name" value="Hydrolase_4"/>
</dbReference>
<dbReference type="AlphaFoldDB" id="A0A6G8ANK9"/>
<dbReference type="InterPro" id="IPR029058">
    <property type="entry name" value="AB_hydrolase_fold"/>
</dbReference>
<gene>
    <name evidence="3" type="ORF">G7081_05595</name>
</gene>
<keyword evidence="1" id="KW-0472">Membrane</keyword>
<keyword evidence="4" id="KW-1185">Reference proteome</keyword>
<sequence>MPVLVSILIVLLIIILIALFSISGFLFHHLTYKNSHWFSKTAHGIINPNDATTSNDTQLIYNKELIHFWDNFDESVEITSFDHLKLFGRIFYAIPKSNNWVILAHGYRSNGYFDSAPIAQELVKNGFNCLVIDQRAHGQSQGTRITLGKNESHDLVAWTTFLKDNQTVEQLFWFGDSMGAGTVLMASPQAHTLGMTGIIADCGYSDVPTLFRDILTNRFKVPDSLPLLTIINLISRLRLGFNFKAISPKTNLEKNTVPLLLIHGQKDLFVPAYMSLENQSATNGPVETLFIEDAGHFQSHIIARDEYFKTLINFITKSS</sequence>
<accession>A0A6G8ANK9</accession>
<evidence type="ECO:0000259" key="2">
    <source>
        <dbReference type="Pfam" id="PF12146"/>
    </source>
</evidence>
<protein>
    <submittedName>
        <fullName evidence="3">Alpha/beta hydrolase</fullName>
    </submittedName>
</protein>
<keyword evidence="1" id="KW-0812">Transmembrane</keyword>
<keyword evidence="3" id="KW-0378">Hydrolase</keyword>
<dbReference type="Proteomes" id="UP000500890">
    <property type="component" value="Chromosome"/>
</dbReference>
<evidence type="ECO:0000313" key="4">
    <source>
        <dbReference type="Proteomes" id="UP000500890"/>
    </source>
</evidence>
<dbReference type="Pfam" id="PF12146">
    <property type="entry name" value="Hydrolase_4"/>
    <property type="match status" value="1"/>
</dbReference>
<feature type="domain" description="Serine aminopeptidase S33" evidence="2">
    <location>
        <begin position="98"/>
        <end position="199"/>
    </location>
</feature>
<dbReference type="EMBL" id="CP049886">
    <property type="protein sequence ID" value="QIL46586.1"/>
    <property type="molecule type" value="Genomic_DNA"/>
</dbReference>
<dbReference type="Gene3D" id="3.40.50.1820">
    <property type="entry name" value="alpha/beta hydrolase"/>
    <property type="match status" value="1"/>
</dbReference>
<organism evidence="3 4">
    <name type="scientific">Vagococcus coleopterorum</name>
    <dbReference type="NCBI Taxonomy" id="2714946"/>
    <lineage>
        <taxon>Bacteria</taxon>
        <taxon>Bacillati</taxon>
        <taxon>Bacillota</taxon>
        <taxon>Bacilli</taxon>
        <taxon>Lactobacillales</taxon>
        <taxon>Enterococcaceae</taxon>
        <taxon>Vagococcus</taxon>
    </lineage>
</organism>
<dbReference type="RefSeq" id="WP_166007974.1">
    <property type="nucleotide sequence ID" value="NZ_CP049886.1"/>
</dbReference>
<dbReference type="PANTHER" id="PTHR43358">
    <property type="entry name" value="ALPHA/BETA-HYDROLASE"/>
    <property type="match status" value="1"/>
</dbReference>
<evidence type="ECO:0000313" key="3">
    <source>
        <dbReference type="EMBL" id="QIL46586.1"/>
    </source>
</evidence>
<dbReference type="GO" id="GO:0016787">
    <property type="term" value="F:hydrolase activity"/>
    <property type="evidence" value="ECO:0007669"/>
    <property type="project" value="UniProtKB-KW"/>
</dbReference>
<dbReference type="PANTHER" id="PTHR43358:SF4">
    <property type="entry name" value="ALPHA_BETA HYDROLASE FOLD-1 DOMAIN-CONTAINING PROTEIN"/>
    <property type="match status" value="1"/>
</dbReference>
<evidence type="ECO:0000256" key="1">
    <source>
        <dbReference type="SAM" id="Phobius"/>
    </source>
</evidence>